<name>A0AAN9A2R8_HALRR</name>
<dbReference type="Proteomes" id="UP001381693">
    <property type="component" value="Unassembled WGS sequence"/>
</dbReference>
<protein>
    <submittedName>
        <fullName evidence="1">Uncharacterized protein</fullName>
    </submittedName>
</protein>
<reference evidence="1 2" key="1">
    <citation type="submission" date="2023-11" db="EMBL/GenBank/DDBJ databases">
        <title>Halocaridina rubra genome assembly.</title>
        <authorList>
            <person name="Smith C."/>
        </authorList>
    </citation>
    <scope>NUCLEOTIDE SEQUENCE [LARGE SCALE GENOMIC DNA]</scope>
    <source>
        <strain evidence="1">EP-1</strain>
        <tissue evidence="1">Whole</tissue>
    </source>
</reference>
<gene>
    <name evidence="1" type="ORF">SK128_025865</name>
</gene>
<feature type="non-terminal residue" evidence="1">
    <location>
        <position position="1"/>
    </location>
</feature>
<evidence type="ECO:0000313" key="2">
    <source>
        <dbReference type="Proteomes" id="UP001381693"/>
    </source>
</evidence>
<dbReference type="AlphaFoldDB" id="A0AAN9A2R8"/>
<dbReference type="EMBL" id="JAXCGZ010015452">
    <property type="protein sequence ID" value="KAK7070255.1"/>
    <property type="molecule type" value="Genomic_DNA"/>
</dbReference>
<organism evidence="1 2">
    <name type="scientific">Halocaridina rubra</name>
    <name type="common">Hawaiian red shrimp</name>
    <dbReference type="NCBI Taxonomy" id="373956"/>
    <lineage>
        <taxon>Eukaryota</taxon>
        <taxon>Metazoa</taxon>
        <taxon>Ecdysozoa</taxon>
        <taxon>Arthropoda</taxon>
        <taxon>Crustacea</taxon>
        <taxon>Multicrustacea</taxon>
        <taxon>Malacostraca</taxon>
        <taxon>Eumalacostraca</taxon>
        <taxon>Eucarida</taxon>
        <taxon>Decapoda</taxon>
        <taxon>Pleocyemata</taxon>
        <taxon>Caridea</taxon>
        <taxon>Atyoidea</taxon>
        <taxon>Atyidae</taxon>
        <taxon>Halocaridina</taxon>
    </lineage>
</organism>
<comment type="caution">
    <text evidence="1">The sequence shown here is derived from an EMBL/GenBank/DDBJ whole genome shotgun (WGS) entry which is preliminary data.</text>
</comment>
<proteinExistence type="predicted"/>
<keyword evidence="2" id="KW-1185">Reference proteome</keyword>
<evidence type="ECO:0000313" key="1">
    <source>
        <dbReference type="EMBL" id="KAK7070255.1"/>
    </source>
</evidence>
<sequence>LESRKTATHDTFLPCHPEVVGATRNPPPSCVSSILAPHFLREWNCAKVRLSKPIF</sequence>
<accession>A0AAN9A2R8</accession>
<feature type="non-terminal residue" evidence="1">
    <location>
        <position position="55"/>
    </location>
</feature>